<feature type="region of interest" description="Disordered" evidence="1">
    <location>
        <begin position="32"/>
        <end position="63"/>
    </location>
</feature>
<dbReference type="PROSITE" id="PS51257">
    <property type="entry name" value="PROKAR_LIPOPROTEIN"/>
    <property type="match status" value="1"/>
</dbReference>
<evidence type="ECO:0000313" key="2">
    <source>
        <dbReference type="EMBL" id="GAA2171910.1"/>
    </source>
</evidence>
<comment type="caution">
    <text evidence="2">The sequence shown here is derived from an EMBL/GenBank/DDBJ whole genome shotgun (WGS) entry which is preliminary data.</text>
</comment>
<keyword evidence="3" id="KW-1185">Reference proteome</keyword>
<dbReference type="EMBL" id="BAAAON010000001">
    <property type="protein sequence ID" value="GAA2171910.1"/>
    <property type="molecule type" value="Genomic_DNA"/>
</dbReference>
<dbReference type="RefSeq" id="WP_346027087.1">
    <property type="nucleotide sequence ID" value="NZ_BAAAON010000001.1"/>
</dbReference>
<evidence type="ECO:0000256" key="1">
    <source>
        <dbReference type="SAM" id="MobiDB-lite"/>
    </source>
</evidence>
<sequence>MAWRDRPLLRYAVLFFLAPLLAGCRIEVPVRPAESASTSPTTTAPAPSDAVSGSSSELPPLPRADIVGNDMTFDRGGYIEDADTVAFSDGLSRVPGWVQEKSLVNGESVYISDAGCTASLRSTPPQGPLVVAGDDQASTEALFRFLDPSILPEYLVTTNWIWGASPAESTASIEFLTYEQGAAGDDPASIVSLRLFGATGTGLAFTVSCPSDKQLAAAVEEVRSGISVIPPR</sequence>
<accession>A0ABN3ALD1</accession>
<protein>
    <recommendedName>
        <fullName evidence="4">Lipoprotein LpqN</fullName>
    </recommendedName>
</protein>
<evidence type="ECO:0000313" key="3">
    <source>
        <dbReference type="Proteomes" id="UP001500974"/>
    </source>
</evidence>
<reference evidence="2 3" key="1">
    <citation type="journal article" date="2019" name="Int. J. Syst. Evol. Microbiol.">
        <title>The Global Catalogue of Microorganisms (GCM) 10K type strain sequencing project: providing services to taxonomists for standard genome sequencing and annotation.</title>
        <authorList>
            <consortium name="The Broad Institute Genomics Platform"/>
            <consortium name="The Broad Institute Genome Sequencing Center for Infectious Disease"/>
            <person name="Wu L."/>
            <person name="Ma J."/>
        </authorList>
    </citation>
    <scope>NUCLEOTIDE SEQUENCE [LARGE SCALE GENOMIC DNA]</scope>
    <source>
        <strain evidence="2 3">JCM 14917</strain>
    </source>
</reference>
<organism evidence="2 3">
    <name type="scientific">Arthrobacter parietis</name>
    <dbReference type="NCBI Taxonomy" id="271434"/>
    <lineage>
        <taxon>Bacteria</taxon>
        <taxon>Bacillati</taxon>
        <taxon>Actinomycetota</taxon>
        <taxon>Actinomycetes</taxon>
        <taxon>Micrococcales</taxon>
        <taxon>Micrococcaceae</taxon>
        <taxon>Arthrobacter</taxon>
    </lineage>
</organism>
<proteinExistence type="predicted"/>
<dbReference type="Proteomes" id="UP001500974">
    <property type="component" value="Unassembled WGS sequence"/>
</dbReference>
<evidence type="ECO:0008006" key="4">
    <source>
        <dbReference type="Google" id="ProtNLM"/>
    </source>
</evidence>
<name>A0ABN3ALD1_9MICC</name>
<feature type="compositionally biased region" description="Low complexity" evidence="1">
    <location>
        <begin position="32"/>
        <end position="48"/>
    </location>
</feature>
<gene>
    <name evidence="2" type="ORF">GCM10009784_00340</name>
</gene>